<name>A0A0R2NSX8_9LACO</name>
<reference evidence="2 3" key="1">
    <citation type="journal article" date="2015" name="Genome Announc.">
        <title>Expanding the biotechnology potential of lactobacilli through comparative genomics of 213 strains and associated genera.</title>
        <authorList>
            <person name="Sun Z."/>
            <person name="Harris H.M."/>
            <person name="McCann A."/>
            <person name="Guo C."/>
            <person name="Argimon S."/>
            <person name="Zhang W."/>
            <person name="Yang X."/>
            <person name="Jeffery I.B."/>
            <person name="Cooney J.C."/>
            <person name="Kagawa T.F."/>
            <person name="Liu W."/>
            <person name="Song Y."/>
            <person name="Salvetti E."/>
            <person name="Wrobel A."/>
            <person name="Rasinkangas P."/>
            <person name="Parkhill J."/>
            <person name="Rea M.C."/>
            <person name="O'Sullivan O."/>
            <person name="Ritari J."/>
            <person name="Douillard F.P."/>
            <person name="Paul Ross R."/>
            <person name="Yang R."/>
            <person name="Briner A.E."/>
            <person name="Felis G.E."/>
            <person name="de Vos W.M."/>
            <person name="Barrangou R."/>
            <person name="Klaenhammer T.R."/>
            <person name="Caufield P.W."/>
            <person name="Cui Y."/>
            <person name="Zhang H."/>
            <person name="O'Toole P.W."/>
        </authorList>
    </citation>
    <scope>NUCLEOTIDE SEQUENCE [LARGE SCALE GENOMIC DNA]</scope>
    <source>
        <strain evidence="2 3">DSM 21115</strain>
    </source>
</reference>
<comment type="caution">
    <text evidence="2">The sequence shown here is derived from an EMBL/GenBank/DDBJ whole genome shotgun (WGS) entry which is preliminary data.</text>
</comment>
<evidence type="ECO:0000256" key="1">
    <source>
        <dbReference type="ARBA" id="ARBA00006484"/>
    </source>
</evidence>
<comment type="similarity">
    <text evidence="1">Belongs to the short-chain dehydrogenases/reductases (SDR) family.</text>
</comment>
<dbReference type="PRINTS" id="PR00081">
    <property type="entry name" value="GDHRDH"/>
</dbReference>
<dbReference type="Proteomes" id="UP000050920">
    <property type="component" value="Unassembled WGS sequence"/>
</dbReference>
<dbReference type="InterPro" id="IPR036291">
    <property type="entry name" value="NAD(P)-bd_dom_sf"/>
</dbReference>
<accession>A0A0R2NSX8</accession>
<dbReference type="SUPFAM" id="SSF51735">
    <property type="entry name" value="NAD(P)-binding Rossmann-fold domains"/>
    <property type="match status" value="1"/>
</dbReference>
<evidence type="ECO:0000313" key="2">
    <source>
        <dbReference type="EMBL" id="KRO28766.1"/>
    </source>
</evidence>
<dbReference type="EMBL" id="AYGX02000032">
    <property type="protein sequence ID" value="KRO28766.1"/>
    <property type="molecule type" value="Genomic_DNA"/>
</dbReference>
<dbReference type="PANTHER" id="PTHR42879">
    <property type="entry name" value="3-OXOACYL-(ACYL-CARRIER-PROTEIN) REDUCTASE"/>
    <property type="match status" value="1"/>
</dbReference>
<keyword evidence="3" id="KW-1185">Reference proteome</keyword>
<organism evidence="2 3">
    <name type="scientific">Lactiplantibacillus fabifermentans DSM 21115</name>
    <dbReference type="NCBI Taxonomy" id="1413187"/>
    <lineage>
        <taxon>Bacteria</taxon>
        <taxon>Bacillati</taxon>
        <taxon>Bacillota</taxon>
        <taxon>Bacilli</taxon>
        <taxon>Lactobacillales</taxon>
        <taxon>Lactobacillaceae</taxon>
        <taxon>Lactiplantibacillus</taxon>
    </lineage>
</organism>
<dbReference type="InterPro" id="IPR002347">
    <property type="entry name" value="SDR_fam"/>
</dbReference>
<dbReference type="RefSeq" id="WP_024625851.1">
    <property type="nucleotide sequence ID" value="NZ_AYGX02000032.1"/>
</dbReference>
<proteinExistence type="inferred from homology"/>
<sequence length="264" mass="28618">MEMNVEHKRVLVTGSTKGIGRAIAESFAQEGADVVINGRQAATVDAVVAEIAAAYPDTTPIAAPFDISDADQAEVLFEQVPTVDVLVNNMGIFGPMAYADIDDATWEHFFQVNVLAGNRLAKHYLPAMLANDFGRIIFIASEEAIMPSGEMPQYSMTKTMNLSLAKSLSKLTVGTHVTVNTVMPGSTLTEGVKDMITEMYADSDLPQDQWEHDFMVNHRPLSQIQRLIRPEEIGRLVVFVASPLASSFSGAAIRADGGLVPTIY</sequence>
<dbReference type="InterPro" id="IPR050259">
    <property type="entry name" value="SDR"/>
</dbReference>
<dbReference type="Gene3D" id="3.40.50.720">
    <property type="entry name" value="NAD(P)-binding Rossmann-like Domain"/>
    <property type="match status" value="1"/>
</dbReference>
<protein>
    <submittedName>
        <fullName evidence="2">3-hydroxybutyrate dehydrogenase</fullName>
    </submittedName>
</protein>
<dbReference type="CDD" id="cd05233">
    <property type="entry name" value="SDR_c"/>
    <property type="match status" value="1"/>
</dbReference>
<gene>
    <name evidence="2" type="ORF">DY78_GL001946</name>
</gene>
<dbReference type="Pfam" id="PF00106">
    <property type="entry name" value="adh_short"/>
    <property type="match status" value="1"/>
</dbReference>
<dbReference type="AlphaFoldDB" id="A0A0R2NSX8"/>
<evidence type="ECO:0000313" key="3">
    <source>
        <dbReference type="Proteomes" id="UP000050920"/>
    </source>
</evidence>